<dbReference type="EMBL" id="AEPW01000099">
    <property type="protein sequence ID" value="EFU75590.1"/>
    <property type="molecule type" value="Genomic_DNA"/>
</dbReference>
<proteinExistence type="predicted"/>
<evidence type="ECO:0000256" key="2">
    <source>
        <dbReference type="SAM" id="SignalP"/>
    </source>
</evidence>
<sequence length="170" mass="18752">MRKIIVTLSCILLVGCGGTKAVGVAKPVSEGSIDSGSVKSDSTETKNEDSKADGKVDYDLSSMGPDLVYATIYQMMIDPKSYVGKSFKVTGNYYSSYSKENDQYYHFCMVKDAAACCAQGLELLWADESMNRHENCPDEEALVTVEGVFETYEEGQNTYGRLKDVRLVKE</sequence>
<feature type="chain" id="PRO_5003207945" description="Lipoprotein" evidence="2">
    <location>
        <begin position="22"/>
        <end position="170"/>
    </location>
</feature>
<dbReference type="AlphaFoldDB" id="E6LRF0"/>
<keyword evidence="2" id="KW-0732">Signal</keyword>
<dbReference type="Proteomes" id="UP000003434">
    <property type="component" value="Unassembled WGS sequence"/>
</dbReference>
<accession>E6LRF0</accession>
<evidence type="ECO:0000313" key="3">
    <source>
        <dbReference type="EMBL" id="EFU75590.1"/>
    </source>
</evidence>
<dbReference type="PROSITE" id="PS51257">
    <property type="entry name" value="PROKAR_LIPOPROTEIN"/>
    <property type="match status" value="1"/>
</dbReference>
<dbReference type="HOGENOM" id="CLU_110162_0_0_9"/>
<evidence type="ECO:0000256" key="1">
    <source>
        <dbReference type="SAM" id="MobiDB-lite"/>
    </source>
</evidence>
<gene>
    <name evidence="3" type="ORF">HMPREF0381_2535</name>
</gene>
<feature type="compositionally biased region" description="Basic and acidic residues" evidence="1">
    <location>
        <begin position="41"/>
        <end position="54"/>
    </location>
</feature>
<feature type="region of interest" description="Disordered" evidence="1">
    <location>
        <begin position="30"/>
        <end position="54"/>
    </location>
</feature>
<name>E6LRF0_9FIRM</name>
<protein>
    <recommendedName>
        <fullName evidence="5">Lipoprotein</fullName>
    </recommendedName>
</protein>
<reference evidence="3 4" key="1">
    <citation type="submission" date="2010-12" db="EMBL/GenBank/DDBJ databases">
        <authorList>
            <person name="Muzny D."/>
            <person name="Qin X."/>
            <person name="Deng J."/>
            <person name="Jiang H."/>
            <person name="Liu Y."/>
            <person name="Qu J."/>
            <person name="Song X.-Z."/>
            <person name="Zhang L."/>
            <person name="Thornton R."/>
            <person name="Coyle M."/>
            <person name="Francisco L."/>
            <person name="Jackson L."/>
            <person name="Javaid M."/>
            <person name="Korchina V."/>
            <person name="Kovar C."/>
            <person name="Mata R."/>
            <person name="Mathew T."/>
            <person name="Ngo R."/>
            <person name="Nguyen L."/>
            <person name="Nguyen N."/>
            <person name="Okwuonu G."/>
            <person name="Ongeri F."/>
            <person name="Pham C."/>
            <person name="Simmons D."/>
            <person name="Wilczek-Boney K."/>
            <person name="Hale W."/>
            <person name="Jakkamsetti A."/>
            <person name="Pham P."/>
            <person name="Ruth R."/>
            <person name="San Lucas F."/>
            <person name="Warren J."/>
            <person name="Zhang J."/>
            <person name="Zhao Z."/>
            <person name="Zhou C."/>
            <person name="Zhu D."/>
            <person name="Lee S."/>
            <person name="Bess C."/>
            <person name="Blankenburg K."/>
            <person name="Forbes L."/>
            <person name="Fu Q."/>
            <person name="Gubbala S."/>
            <person name="Hirani K."/>
            <person name="Jayaseelan J.C."/>
            <person name="Lara F."/>
            <person name="Munidasa M."/>
            <person name="Palculict T."/>
            <person name="Patil S."/>
            <person name="Pu L.-L."/>
            <person name="Saada N."/>
            <person name="Tang L."/>
            <person name="Weissenberger G."/>
            <person name="Zhu Y."/>
            <person name="Hemphill L."/>
            <person name="Shang Y."/>
            <person name="Youmans B."/>
            <person name="Ayvaz T."/>
            <person name="Ross M."/>
            <person name="Santibanez J."/>
            <person name="Aqrawi P."/>
            <person name="Gross S."/>
            <person name="Joshi V."/>
            <person name="Fowler G."/>
            <person name="Nazareth L."/>
            <person name="Reid J."/>
            <person name="Worley K."/>
            <person name="Petrosino J."/>
            <person name="Highlander S."/>
            <person name="Gibbs R."/>
        </authorList>
    </citation>
    <scope>NUCLEOTIDE SEQUENCE [LARGE SCALE GENOMIC DNA]</scope>
    <source>
        <strain evidence="3 4">DSM 3986</strain>
    </source>
</reference>
<dbReference type="RefSeq" id="WP_008752295.1">
    <property type="nucleotide sequence ID" value="NZ_GL622296.1"/>
</dbReference>
<feature type="signal peptide" evidence="2">
    <location>
        <begin position="1"/>
        <end position="21"/>
    </location>
</feature>
<comment type="caution">
    <text evidence="3">The sequence shown here is derived from an EMBL/GenBank/DDBJ whole genome shotgun (WGS) entry which is preliminary data.</text>
</comment>
<organism evidence="3 4">
    <name type="scientific">Lachnoanaerobaculum saburreum DSM 3986</name>
    <dbReference type="NCBI Taxonomy" id="887325"/>
    <lineage>
        <taxon>Bacteria</taxon>
        <taxon>Bacillati</taxon>
        <taxon>Bacillota</taxon>
        <taxon>Clostridia</taxon>
        <taxon>Lachnospirales</taxon>
        <taxon>Lachnospiraceae</taxon>
        <taxon>Lachnoanaerobaculum</taxon>
    </lineage>
</organism>
<evidence type="ECO:0000313" key="4">
    <source>
        <dbReference type="Proteomes" id="UP000003434"/>
    </source>
</evidence>
<evidence type="ECO:0008006" key="5">
    <source>
        <dbReference type="Google" id="ProtNLM"/>
    </source>
</evidence>
<dbReference type="eggNOG" id="ENOG5032T5B">
    <property type="taxonomic scope" value="Bacteria"/>
</dbReference>